<name>A0A5B7EW59_PORTR</name>
<organism evidence="3 4">
    <name type="scientific">Portunus trituberculatus</name>
    <name type="common">Swimming crab</name>
    <name type="synonym">Neptunus trituberculatus</name>
    <dbReference type="NCBI Taxonomy" id="210409"/>
    <lineage>
        <taxon>Eukaryota</taxon>
        <taxon>Metazoa</taxon>
        <taxon>Ecdysozoa</taxon>
        <taxon>Arthropoda</taxon>
        <taxon>Crustacea</taxon>
        <taxon>Multicrustacea</taxon>
        <taxon>Malacostraca</taxon>
        <taxon>Eumalacostraca</taxon>
        <taxon>Eucarida</taxon>
        <taxon>Decapoda</taxon>
        <taxon>Pleocyemata</taxon>
        <taxon>Brachyura</taxon>
        <taxon>Eubrachyura</taxon>
        <taxon>Portunoidea</taxon>
        <taxon>Portunidae</taxon>
        <taxon>Portuninae</taxon>
        <taxon>Portunus</taxon>
    </lineage>
</organism>
<keyword evidence="2" id="KW-0472">Membrane</keyword>
<feature type="transmembrane region" description="Helical" evidence="2">
    <location>
        <begin position="50"/>
        <end position="78"/>
    </location>
</feature>
<keyword evidence="2" id="KW-1133">Transmembrane helix</keyword>
<dbReference type="AlphaFoldDB" id="A0A5B7EW59"/>
<evidence type="ECO:0000256" key="1">
    <source>
        <dbReference type="SAM" id="MobiDB-lite"/>
    </source>
</evidence>
<feature type="region of interest" description="Disordered" evidence="1">
    <location>
        <begin position="78"/>
        <end position="99"/>
    </location>
</feature>
<dbReference type="Proteomes" id="UP000324222">
    <property type="component" value="Unassembled WGS sequence"/>
</dbReference>
<sequence length="99" mass="10231">MHPGPVNYHEKRRPNLFECRRQEQAFPAVILAVAAVMVVGEVIVRPVFGAAAAGLVLWVPCLHVPATACLVVVVMAGGGGGSGNKGKRAEAADATSRSA</sequence>
<accession>A0A5B7EW59</accession>
<proteinExistence type="predicted"/>
<keyword evidence="4" id="KW-1185">Reference proteome</keyword>
<comment type="caution">
    <text evidence="3">The sequence shown here is derived from an EMBL/GenBank/DDBJ whole genome shotgun (WGS) entry which is preliminary data.</text>
</comment>
<feature type="transmembrane region" description="Helical" evidence="2">
    <location>
        <begin position="25"/>
        <end position="44"/>
    </location>
</feature>
<gene>
    <name evidence="3" type="ORF">E2C01_030906</name>
</gene>
<protein>
    <submittedName>
        <fullName evidence="3">Uncharacterized protein</fullName>
    </submittedName>
</protein>
<keyword evidence="2" id="KW-0812">Transmembrane</keyword>
<evidence type="ECO:0000256" key="2">
    <source>
        <dbReference type="SAM" id="Phobius"/>
    </source>
</evidence>
<evidence type="ECO:0000313" key="3">
    <source>
        <dbReference type="EMBL" id="MPC37427.1"/>
    </source>
</evidence>
<dbReference type="EMBL" id="VSRR010003779">
    <property type="protein sequence ID" value="MPC37427.1"/>
    <property type="molecule type" value="Genomic_DNA"/>
</dbReference>
<reference evidence="3 4" key="1">
    <citation type="submission" date="2019-05" db="EMBL/GenBank/DDBJ databases">
        <title>Another draft genome of Portunus trituberculatus and its Hox gene families provides insights of decapod evolution.</title>
        <authorList>
            <person name="Jeong J.-H."/>
            <person name="Song I."/>
            <person name="Kim S."/>
            <person name="Choi T."/>
            <person name="Kim D."/>
            <person name="Ryu S."/>
            <person name="Kim W."/>
        </authorList>
    </citation>
    <scope>NUCLEOTIDE SEQUENCE [LARGE SCALE GENOMIC DNA]</scope>
    <source>
        <tissue evidence="3">Muscle</tissue>
    </source>
</reference>
<evidence type="ECO:0000313" key="4">
    <source>
        <dbReference type="Proteomes" id="UP000324222"/>
    </source>
</evidence>